<dbReference type="InterPro" id="IPR019496">
    <property type="entry name" value="NUFIP1_cons_dom"/>
</dbReference>
<feature type="compositionally biased region" description="Basic and acidic residues" evidence="1">
    <location>
        <begin position="52"/>
        <end position="62"/>
    </location>
</feature>
<feature type="compositionally biased region" description="Basic and acidic residues" evidence="1">
    <location>
        <begin position="202"/>
        <end position="211"/>
    </location>
</feature>
<sequence length="484" mass="51817">MSGFSFPPPPPPPPKINSAHNENSVQIRGNGRGRGNNFAHGRGTGNAHRGRHDTLNHSERQQSWHRGPPTQASRNGQYESHFPTPDSSNSRSWPGPNNFDQHRFGAQAVGKIPQKIDTPPRTVAGHKRKLEALRGPQIAGSSGPPTAPSVPTFGAPILNQPSPSVHSRPSPSSSSILPPNIKDDASKSAPRKSNALGLTPGEEPHYSSSEHEADDQDADEDVDEEAMFAELGTKLTFEHNGSIISLSSPADLARWKSERLKNFPTRTRMAAKIDEKRAMGDMRKRLLFEAAGALRTGNRTAPQISAHTSNPHSSHDLVPAKDIVGSKGTDSITKVEASSNYSHESTALQARDAGSVLVDQPSLSKDLSETAVDGNAAPHVKAAVEEAGNASDEKDAQSESDGGAPESVSSKQPVKSSGEHLPAHKPRDERSISRPKKPIRSVASHGEKRGIYQALIEQEQHGQHVLALAVIKSLGKAGFFTCSE</sequence>
<feature type="compositionally biased region" description="Polar residues" evidence="1">
    <location>
        <begin position="328"/>
        <end position="346"/>
    </location>
</feature>
<evidence type="ECO:0000259" key="2">
    <source>
        <dbReference type="Pfam" id="PF10453"/>
    </source>
</evidence>
<dbReference type="OrthoDB" id="273070at2759"/>
<feature type="compositionally biased region" description="Basic and acidic residues" evidence="1">
    <location>
        <begin position="417"/>
        <end position="432"/>
    </location>
</feature>
<evidence type="ECO:0000313" key="4">
    <source>
        <dbReference type="RefSeq" id="XP_033463159.1"/>
    </source>
</evidence>
<reference evidence="4" key="3">
    <citation type="submission" date="2025-08" db="UniProtKB">
        <authorList>
            <consortium name="RefSeq"/>
        </authorList>
    </citation>
    <scope>IDENTIFICATION</scope>
    <source>
        <strain evidence="4">CBS 342.82</strain>
    </source>
</reference>
<protein>
    <recommendedName>
        <fullName evidence="2">FMR1-interacting protein 1 conserved domain-containing protein</fullName>
    </recommendedName>
</protein>
<reference evidence="4" key="1">
    <citation type="submission" date="2020-01" db="EMBL/GenBank/DDBJ databases">
        <authorList>
            <consortium name="DOE Joint Genome Institute"/>
            <person name="Haridas S."/>
            <person name="Albert R."/>
            <person name="Binder M."/>
            <person name="Bloem J."/>
            <person name="Labutti K."/>
            <person name="Salamov A."/>
            <person name="Andreopoulos B."/>
            <person name="Baker S.E."/>
            <person name="Barry K."/>
            <person name="Bills G."/>
            <person name="Bluhm B.H."/>
            <person name="Cannon C."/>
            <person name="Castanera R."/>
            <person name="Culley D.E."/>
            <person name="Daum C."/>
            <person name="Ezra D."/>
            <person name="Gonzalez J.B."/>
            <person name="Henrissat B."/>
            <person name="Kuo A."/>
            <person name="Liang C."/>
            <person name="Lipzen A."/>
            <person name="Lutzoni F."/>
            <person name="Magnuson J."/>
            <person name="Mondo S."/>
            <person name="Nolan M."/>
            <person name="Ohm R."/>
            <person name="Pangilinan J."/>
            <person name="Park H.-J."/>
            <person name="Ramirez L."/>
            <person name="Alfaro M."/>
            <person name="Sun H."/>
            <person name="Tritt A."/>
            <person name="Yoshinaga Y."/>
            <person name="Zwiers L.-H."/>
            <person name="Turgeon B.G."/>
            <person name="Goodwin S.B."/>
            <person name="Spatafora J.W."/>
            <person name="Crous P.W."/>
            <person name="Grigoriev I.V."/>
        </authorList>
    </citation>
    <scope>NUCLEOTIDE SEQUENCE</scope>
    <source>
        <strain evidence="4">CBS 342.82</strain>
    </source>
</reference>
<evidence type="ECO:0000256" key="1">
    <source>
        <dbReference type="SAM" id="MobiDB-lite"/>
    </source>
</evidence>
<feature type="region of interest" description="Disordered" evidence="1">
    <location>
        <begin position="303"/>
        <end position="346"/>
    </location>
</feature>
<gene>
    <name evidence="4" type="ORF">K489DRAFT_376527</name>
</gene>
<dbReference type="RefSeq" id="XP_033463159.1">
    <property type="nucleotide sequence ID" value="XM_033603939.1"/>
</dbReference>
<dbReference type="Pfam" id="PF10453">
    <property type="entry name" value="NUFIP1"/>
    <property type="match status" value="1"/>
</dbReference>
<evidence type="ECO:0000313" key="3">
    <source>
        <dbReference type="Proteomes" id="UP000504637"/>
    </source>
</evidence>
<name>A0A6J3ME24_9PEZI</name>
<feature type="region of interest" description="Disordered" evidence="1">
    <location>
        <begin position="384"/>
        <end position="446"/>
    </location>
</feature>
<accession>A0A6J3ME24</accession>
<dbReference type="GeneID" id="54361739"/>
<feature type="compositionally biased region" description="Polar residues" evidence="1">
    <location>
        <begin position="303"/>
        <end position="312"/>
    </location>
</feature>
<feature type="compositionally biased region" description="Pro residues" evidence="1">
    <location>
        <begin position="1"/>
        <end position="15"/>
    </location>
</feature>
<feature type="compositionally biased region" description="Polar residues" evidence="1">
    <location>
        <begin position="18"/>
        <end position="27"/>
    </location>
</feature>
<organism evidence="4">
    <name type="scientific">Dissoconium aciculare CBS 342.82</name>
    <dbReference type="NCBI Taxonomy" id="1314786"/>
    <lineage>
        <taxon>Eukaryota</taxon>
        <taxon>Fungi</taxon>
        <taxon>Dikarya</taxon>
        <taxon>Ascomycota</taxon>
        <taxon>Pezizomycotina</taxon>
        <taxon>Dothideomycetes</taxon>
        <taxon>Dothideomycetidae</taxon>
        <taxon>Mycosphaerellales</taxon>
        <taxon>Dissoconiaceae</taxon>
        <taxon>Dissoconium</taxon>
    </lineage>
</organism>
<proteinExistence type="predicted"/>
<keyword evidence="3" id="KW-1185">Reference proteome</keyword>
<feature type="domain" description="FMR1-interacting protein 1 conserved" evidence="2">
    <location>
        <begin position="239"/>
        <end position="276"/>
    </location>
</feature>
<feature type="compositionally biased region" description="Acidic residues" evidence="1">
    <location>
        <begin position="212"/>
        <end position="225"/>
    </location>
</feature>
<dbReference type="Proteomes" id="UP000504637">
    <property type="component" value="Unplaced"/>
</dbReference>
<feature type="region of interest" description="Disordered" evidence="1">
    <location>
        <begin position="1"/>
        <end position="225"/>
    </location>
</feature>
<feature type="compositionally biased region" description="Low complexity" evidence="1">
    <location>
        <begin position="161"/>
        <end position="179"/>
    </location>
</feature>
<reference evidence="4" key="2">
    <citation type="submission" date="2020-04" db="EMBL/GenBank/DDBJ databases">
        <authorList>
            <consortium name="NCBI Genome Project"/>
        </authorList>
    </citation>
    <scope>NUCLEOTIDE SEQUENCE</scope>
    <source>
        <strain evidence="4">CBS 342.82</strain>
    </source>
</reference>
<dbReference type="AlphaFoldDB" id="A0A6J3ME24"/>